<reference evidence="1 2" key="1">
    <citation type="submission" date="2016-10" db="EMBL/GenBank/DDBJ databases">
        <authorList>
            <person name="de Groot N.N."/>
        </authorList>
    </citation>
    <scope>NUCLEOTIDE SEQUENCE [LARGE SCALE GENOMIC DNA]</scope>
    <source>
        <strain evidence="1 2">CPCC 100156</strain>
    </source>
</reference>
<evidence type="ECO:0000313" key="2">
    <source>
        <dbReference type="Proteomes" id="UP000198925"/>
    </source>
</evidence>
<organism evidence="1 2">
    <name type="scientific">Belnapia rosea</name>
    <dbReference type="NCBI Taxonomy" id="938405"/>
    <lineage>
        <taxon>Bacteria</taxon>
        <taxon>Pseudomonadati</taxon>
        <taxon>Pseudomonadota</taxon>
        <taxon>Alphaproteobacteria</taxon>
        <taxon>Acetobacterales</taxon>
        <taxon>Roseomonadaceae</taxon>
        <taxon>Belnapia</taxon>
    </lineage>
</organism>
<proteinExistence type="predicted"/>
<keyword evidence="2" id="KW-1185">Reference proteome</keyword>
<gene>
    <name evidence="1" type="ORF">SAMN04487779_10317</name>
</gene>
<name>A0A1G7CCM5_9PROT</name>
<evidence type="ECO:0000313" key="1">
    <source>
        <dbReference type="EMBL" id="SDE37124.1"/>
    </source>
</evidence>
<dbReference type="AlphaFoldDB" id="A0A1G7CCM5"/>
<dbReference type="Proteomes" id="UP000198925">
    <property type="component" value="Unassembled WGS sequence"/>
</dbReference>
<dbReference type="STRING" id="938405.SAMN02927895_05239"/>
<accession>A0A1G7CCM5</accession>
<dbReference type="RefSeq" id="WP_090665069.1">
    <property type="nucleotide sequence ID" value="NZ_FMZX01000031.1"/>
</dbReference>
<dbReference type="EMBL" id="FMZX01000031">
    <property type="protein sequence ID" value="SDE37124.1"/>
    <property type="molecule type" value="Genomic_DNA"/>
</dbReference>
<protein>
    <submittedName>
        <fullName evidence="1">Uncharacterized protein</fullName>
    </submittedName>
</protein>
<sequence>MPAFERRALLAARAGSGLPCPALAEGAQPWPRRPVRLLRIGADLNPLDPADFAALRQEEDIRWSRAARESLIVRAP</sequence>